<dbReference type="InterPro" id="IPR029033">
    <property type="entry name" value="His_PPase_superfam"/>
</dbReference>
<dbReference type="GO" id="GO:0005737">
    <property type="term" value="C:cytoplasm"/>
    <property type="evidence" value="ECO:0007669"/>
    <property type="project" value="TreeGrafter"/>
</dbReference>
<feature type="binding site" evidence="2">
    <location>
        <position position="101"/>
    </location>
    <ligand>
        <name>substrate</name>
    </ligand>
</feature>
<comment type="caution">
    <text evidence="3">The sequence shown here is derived from an EMBL/GenBank/DDBJ whole genome shotgun (WGS) entry which is preliminary data.</text>
</comment>
<keyword evidence="3" id="KW-0378">Hydrolase</keyword>
<dbReference type="Gene3D" id="3.40.50.1240">
    <property type="entry name" value="Phosphoglycerate mutase-like"/>
    <property type="match status" value="1"/>
</dbReference>
<evidence type="ECO:0000313" key="3">
    <source>
        <dbReference type="EMBL" id="KZL18841.1"/>
    </source>
</evidence>
<feature type="active site" description="Proton donor/acceptor" evidence="1">
    <location>
        <position position="128"/>
    </location>
</feature>
<dbReference type="EMBL" id="LMCB01000017">
    <property type="protein sequence ID" value="KZL18841.1"/>
    <property type="molecule type" value="Genomic_DNA"/>
</dbReference>
<dbReference type="PANTHER" id="PTHR48100">
    <property type="entry name" value="BROAD-SPECIFICITY PHOSPHATASE YOR283W-RELATED"/>
    <property type="match status" value="1"/>
</dbReference>
<evidence type="ECO:0000256" key="1">
    <source>
        <dbReference type="PIRSR" id="PIRSR613078-1"/>
    </source>
</evidence>
<gene>
    <name evidence="3" type="primary">gpgP</name>
    <name evidence="3" type="ORF">PsAD2_02357</name>
</gene>
<dbReference type="InterPro" id="IPR050275">
    <property type="entry name" value="PGM_Phosphatase"/>
</dbReference>
<accession>A0A165YH77</accession>
<dbReference type="EC" id="3.1.3.-" evidence="3"/>
<dbReference type="STRING" id="989403.SAMN05421798_101684"/>
<dbReference type="GO" id="GO:0016791">
    <property type="term" value="F:phosphatase activity"/>
    <property type="evidence" value="ECO:0007669"/>
    <property type="project" value="TreeGrafter"/>
</dbReference>
<organism evidence="3 4">
    <name type="scientific">Pseudovibrio axinellae</name>
    <dbReference type="NCBI Taxonomy" id="989403"/>
    <lineage>
        <taxon>Bacteria</taxon>
        <taxon>Pseudomonadati</taxon>
        <taxon>Pseudomonadota</taxon>
        <taxon>Alphaproteobacteria</taxon>
        <taxon>Hyphomicrobiales</taxon>
        <taxon>Stappiaceae</taxon>
        <taxon>Pseudovibrio</taxon>
    </lineage>
</organism>
<reference evidence="3 4" key="1">
    <citation type="journal article" date="2016" name="Front. Microbiol.">
        <title>Comparative Genomic Analysis Reveals a Diverse Repertoire of Genes Involved in Prokaryote-Eukaryote Interactions within the Pseudovibrio Genus.</title>
        <authorList>
            <person name="Romano S."/>
            <person name="Fernandez-Guerra A."/>
            <person name="Reen F.J."/>
            <person name="Glockner F.O."/>
            <person name="Crowley S.P."/>
            <person name="O'Sullivan O."/>
            <person name="Cotter P.D."/>
            <person name="Adams C."/>
            <person name="Dobson A.D."/>
            <person name="O'Gara F."/>
        </authorList>
    </citation>
    <scope>NUCLEOTIDE SEQUENCE [LARGE SCALE GENOMIC DNA]</scope>
    <source>
        <strain evidence="3 4">Ad2</strain>
    </source>
</reference>
<dbReference type="SUPFAM" id="SSF53254">
    <property type="entry name" value="Phosphoglycerate mutase-like"/>
    <property type="match status" value="1"/>
</dbReference>
<sequence length="231" mass="26483">MYRIRKETIAAYLPIGPPLEAHFMTGSLMPLAKIAPSPFLYVRHGQTDWNLEGRMQGGQDIPLNDTGRNQARRNGMVMKDLLSDLNMASDEFTFVCSPMIRARETMELLRKELGLDPECYQVDERLREITFGEVEGLTVPEMKIKRPEVIENRRNDKWGYVHPGGESYKMVSERINDWMSEQSEPMIIVAHGVVMRVLRGLLCGYAPAEIPDLETPQDQFLLWRDGAEAWV</sequence>
<dbReference type="AlphaFoldDB" id="A0A165YH77"/>
<feature type="active site" description="Tele-phosphohistidine intermediate" evidence="1">
    <location>
        <position position="44"/>
    </location>
</feature>
<dbReference type="CDD" id="cd07067">
    <property type="entry name" value="HP_PGM_like"/>
    <property type="match status" value="1"/>
</dbReference>
<dbReference type="Proteomes" id="UP000076577">
    <property type="component" value="Unassembled WGS sequence"/>
</dbReference>
<dbReference type="PATRIC" id="fig|989403.3.peg.2513"/>
<keyword evidence="4" id="KW-1185">Reference proteome</keyword>
<dbReference type="SMART" id="SM00855">
    <property type="entry name" value="PGAM"/>
    <property type="match status" value="1"/>
</dbReference>
<evidence type="ECO:0000256" key="2">
    <source>
        <dbReference type="PIRSR" id="PIRSR613078-2"/>
    </source>
</evidence>
<feature type="binding site" evidence="2">
    <location>
        <begin position="43"/>
        <end position="50"/>
    </location>
    <ligand>
        <name>substrate</name>
    </ligand>
</feature>
<dbReference type="Pfam" id="PF00300">
    <property type="entry name" value="His_Phos_1"/>
    <property type="match status" value="1"/>
</dbReference>
<name>A0A165YH77_9HYPH</name>
<dbReference type="PIRSF" id="PIRSF000709">
    <property type="entry name" value="6PFK_2-Ptase"/>
    <property type="match status" value="1"/>
</dbReference>
<dbReference type="InterPro" id="IPR013078">
    <property type="entry name" value="His_Pase_superF_clade-1"/>
</dbReference>
<proteinExistence type="predicted"/>
<evidence type="ECO:0000313" key="4">
    <source>
        <dbReference type="Proteomes" id="UP000076577"/>
    </source>
</evidence>
<dbReference type="PANTHER" id="PTHR48100:SF59">
    <property type="entry name" value="ADENOSYLCOBALAMIN_ALPHA-RIBAZOLE PHOSPHATASE"/>
    <property type="match status" value="1"/>
</dbReference>
<protein>
    <submittedName>
        <fullName evidence="3">Glucosyl-3-phosphoglycerate phosphatase</fullName>
        <ecNumber evidence="3">3.1.3.-</ecNumber>
    </submittedName>
</protein>